<comment type="caution">
    <text evidence="1">The sequence shown here is derived from an EMBL/GenBank/DDBJ whole genome shotgun (WGS) entry which is preliminary data.</text>
</comment>
<evidence type="ECO:0000313" key="2">
    <source>
        <dbReference type="Proteomes" id="UP000573327"/>
    </source>
</evidence>
<dbReference type="EMBL" id="JACHJR010000001">
    <property type="protein sequence ID" value="MBB4951788.1"/>
    <property type="molecule type" value="Genomic_DNA"/>
</dbReference>
<dbReference type="Pfam" id="PF12385">
    <property type="entry name" value="Peptidase_C70"/>
    <property type="match status" value="1"/>
</dbReference>
<keyword evidence="2" id="KW-1185">Reference proteome</keyword>
<dbReference type="RefSeq" id="WP_184923994.1">
    <property type="nucleotide sequence ID" value="NZ_JACHJR010000001.1"/>
</dbReference>
<gene>
    <name evidence="1" type="ORF">F4556_007323</name>
</gene>
<evidence type="ECO:0000313" key="1">
    <source>
        <dbReference type="EMBL" id="MBB4951788.1"/>
    </source>
</evidence>
<organism evidence="1 2">
    <name type="scientific">Kitasatospora gansuensis</name>
    <dbReference type="NCBI Taxonomy" id="258050"/>
    <lineage>
        <taxon>Bacteria</taxon>
        <taxon>Bacillati</taxon>
        <taxon>Actinomycetota</taxon>
        <taxon>Actinomycetes</taxon>
        <taxon>Kitasatosporales</taxon>
        <taxon>Streptomycetaceae</taxon>
        <taxon>Kitasatospora</taxon>
    </lineage>
</organism>
<dbReference type="Proteomes" id="UP000573327">
    <property type="component" value="Unassembled WGS sequence"/>
</dbReference>
<accession>A0A7W7SKX9</accession>
<dbReference type="InterPro" id="IPR022118">
    <property type="entry name" value="Peptidase_C70_AvrRpt2"/>
</dbReference>
<proteinExistence type="predicted"/>
<sequence length="1334" mass="142734">MTTLTGSLHAPAPTDFTGYRVTARYDRTVLVDEATEADLTVRQSTAAGPDGRWRIDLDAEPVGALTLAVRAANGVEVGSLTITEPGPGPFTVELTDTAVPVLIEPGEDPALGRPSRLTGRALQPGGAGVPAELPVVLWGRVAEGSPLPLLVAATTDGGYFAGDWPGNRLDEAWGTVAGGAPVPVRLEDGRLPRVVLLVLTAETRPPQHAEEEADGCGCHATATPRTPGQADLAADPAAYSADLGTGQCVSLTTPNRTIEEVVLHAVVRTTEPEIKGTTLGAPTLVPKSIADRLAQLGALTVEEAPVEARAARRTLRLDAGVTADQLRTGEPGAALQPAELARAGRLTEVRELRGLLGLFGGTEPGRVTLDAHHQVDWDEDPTVYQATTIALGHLLTLKQVWRADGYSLGDLLYSLPLAPGQKKQIAIVDWERREATARRSTRTETEQLTAALAHDRDISEIMNSALAEHSRGSSSARVSAFGGGIGGFVGPIVFGGGGGTSSAGSTAHSHNWRDVSADVLNQARDRTQQSASLVRGQRATTVQTTTQGESLRAQTEVVANYNHCHALSMEYFEVLRHFQVSTELADVAECLFIPFELTPFTPNKALRWREPLSRALHRRDLAGGFAALERIRTGWATADVPAARYADEPVVLLDGDLELVLSLPRPADDDNDHYMAANWQPWAALLQPHAPQDVWTRYLGTALPAQRDRIWDERLAPTIAAALVNSLRVELRLDGGSSTVPVPLDPTLVSPFRQDQVLRVSLQPELTTTSVVRDRISAVRLSLSAAVPFQAKVVARTGSVRYRTEHLSHHLFAGYRIDHELSSGLTADIGVHLDRTERRNPRKEDTLLGARLVAHLNERLEYHHQAVWRAMDANRRFLLLDGFLAPGAQGRSVASVVENRLVAIVGNCLVMPVVPGLHLDPGYRTDPERKATLLDLYATDAPPPVRISVPTKGVFAEAVLGACNSCEKKDDTRFWRWEESPVPEQPMAISTVSTASRRGAPPELGPDAFPDPVVGYQQVPGSPDPTGLAAALKLIGTPNVFRDLTGLDLNQQASAAAFSKALETAQFFGTQAGNLAQQRYANREMDRNLQRVRAAVDDKLITPEQGRELTETFIRSGTGKGADSKPAPSATPAVRKAIERAADSGRIRVSRPSGSVDISSGDRATGAVDFDVDPPVGPVTQTSPSTCWAAAGAMLLGWWRRQSLSAESAADELGAGWRAKLDGDQALTASEMTGYAAALGLAAESPMCYLPRGLLRLLEAHGPLWVIGDDAIDGDALVHVRIVTGIHGDGSPDGTRVSYLDPADGQAHEEPFAVFAQHLEAGDAAALNLGIHHY</sequence>
<protein>
    <submittedName>
        <fullName evidence="1">Uncharacterized protein</fullName>
    </submittedName>
</protein>
<name>A0A7W7SKX9_9ACTN</name>
<reference evidence="1 2" key="1">
    <citation type="submission" date="2020-08" db="EMBL/GenBank/DDBJ databases">
        <title>Sequencing the genomes of 1000 actinobacteria strains.</title>
        <authorList>
            <person name="Klenk H.-P."/>
        </authorList>
    </citation>
    <scope>NUCLEOTIDE SEQUENCE [LARGE SCALE GENOMIC DNA]</scope>
    <source>
        <strain evidence="1 2">DSM 44786</strain>
    </source>
</reference>